<protein>
    <submittedName>
        <fullName evidence="1">Uncharacterized protein</fullName>
    </submittedName>
</protein>
<organism evidence="1 2">
    <name type="scientific">Pyronema omphalodes (strain CBS 100304)</name>
    <name type="common">Pyronema confluens</name>
    <dbReference type="NCBI Taxonomy" id="1076935"/>
    <lineage>
        <taxon>Eukaryota</taxon>
        <taxon>Fungi</taxon>
        <taxon>Dikarya</taxon>
        <taxon>Ascomycota</taxon>
        <taxon>Pezizomycotina</taxon>
        <taxon>Pezizomycetes</taxon>
        <taxon>Pezizales</taxon>
        <taxon>Pyronemataceae</taxon>
        <taxon>Pyronema</taxon>
    </lineage>
</organism>
<evidence type="ECO:0000313" key="2">
    <source>
        <dbReference type="Proteomes" id="UP000018144"/>
    </source>
</evidence>
<gene>
    <name evidence="1" type="ORF">PCON_11386</name>
</gene>
<proteinExistence type="predicted"/>
<dbReference type="AlphaFoldDB" id="U4LII8"/>
<sequence>MVRRHPDGPYVWRVLRAHPSCVKKRETGAFTLLRKPGDGGN</sequence>
<reference evidence="1 2" key="1">
    <citation type="journal article" date="2013" name="PLoS Genet.">
        <title>The genome and development-dependent transcriptomes of Pyronema confluens: a window into fungal evolution.</title>
        <authorList>
            <person name="Traeger S."/>
            <person name="Altegoer F."/>
            <person name="Freitag M."/>
            <person name="Gabaldon T."/>
            <person name="Kempken F."/>
            <person name="Kumar A."/>
            <person name="Marcet-Houben M."/>
            <person name="Poggeler S."/>
            <person name="Stajich J.E."/>
            <person name="Nowrousian M."/>
        </authorList>
    </citation>
    <scope>NUCLEOTIDE SEQUENCE [LARGE SCALE GENOMIC DNA]</scope>
    <source>
        <strain evidence="2">CBS 100304</strain>
        <tissue evidence="1">Vegetative mycelium</tissue>
    </source>
</reference>
<name>U4LII8_PYROM</name>
<accession>U4LII8</accession>
<evidence type="ECO:0000313" key="1">
    <source>
        <dbReference type="EMBL" id="CCX31748.1"/>
    </source>
</evidence>
<keyword evidence="2" id="KW-1185">Reference proteome</keyword>
<dbReference type="EMBL" id="HF935644">
    <property type="protein sequence ID" value="CCX31748.1"/>
    <property type="molecule type" value="Genomic_DNA"/>
</dbReference>
<dbReference type="Proteomes" id="UP000018144">
    <property type="component" value="Unassembled WGS sequence"/>
</dbReference>